<comment type="caution">
    <text evidence="1">The sequence shown here is derived from an EMBL/GenBank/DDBJ whole genome shotgun (WGS) entry which is preliminary data.</text>
</comment>
<dbReference type="Proteomes" id="UP000093985">
    <property type="component" value="Unassembled WGS sequence"/>
</dbReference>
<accession>A0A1A2ELE9</accession>
<name>A0A1A2ELE9_MYCSD</name>
<evidence type="ECO:0000313" key="2">
    <source>
        <dbReference type="Proteomes" id="UP000093985"/>
    </source>
</evidence>
<gene>
    <name evidence="1" type="ORF">A5771_15270</name>
</gene>
<dbReference type="SUPFAM" id="SSF54909">
    <property type="entry name" value="Dimeric alpha+beta barrel"/>
    <property type="match status" value="1"/>
</dbReference>
<proteinExistence type="predicted"/>
<reference evidence="2" key="1">
    <citation type="submission" date="2016-06" db="EMBL/GenBank/DDBJ databases">
        <authorList>
            <person name="Sutton G."/>
            <person name="Brinkac L."/>
            <person name="Sanka R."/>
            <person name="Adams M."/>
            <person name="Lau E."/>
            <person name="Mehaffy C."/>
            <person name="Tameris M."/>
            <person name="Hatherill M."/>
            <person name="Hanekom W."/>
            <person name="Mahomed H."/>
            <person name="Mcshane H."/>
        </authorList>
    </citation>
    <scope>NUCLEOTIDE SEQUENCE [LARGE SCALE GENOMIC DNA]</scope>
    <source>
        <strain evidence="2">852014-51077_SCH5608930-a</strain>
    </source>
</reference>
<dbReference type="InterPro" id="IPR011008">
    <property type="entry name" value="Dimeric_a/b-barrel"/>
</dbReference>
<dbReference type="OrthoDB" id="3519756at2"/>
<dbReference type="AlphaFoldDB" id="A0A1A2ELE9"/>
<protein>
    <submittedName>
        <fullName evidence="1">NIPSNAP family protein</fullName>
    </submittedName>
</protein>
<sequence>MRKHYDHTLLYLHETIDLGRGLTADFTGAFTEIYQPMMSELGARLFAVWETTRYNGHWPQATVLWEIDAFADYARIGRAQGRGGSHERSAAEWSAYLAGIGASGEGRIMYPGPHNKTLSQLCDIDFDATVVIQEIMQTKPGRQDDYIRELERLYVPWSERTGKRWLGSFTTTFRFNEVIHYWALDGDWDCFAQHYPSWKDQPPAEIVTWMSVAPALRDGWEDSILQALPPSPLQGGTA</sequence>
<evidence type="ECO:0000313" key="1">
    <source>
        <dbReference type="EMBL" id="OBG02319.1"/>
    </source>
</evidence>
<dbReference type="EMBL" id="LZIN01000081">
    <property type="protein sequence ID" value="OBG02319.1"/>
    <property type="molecule type" value="Genomic_DNA"/>
</dbReference>
<dbReference type="RefSeq" id="WP_064856347.1">
    <property type="nucleotide sequence ID" value="NZ_LZIM01000031.1"/>
</dbReference>
<organism evidence="1 2">
    <name type="scientific">Mycolicibacter sinensis (strain JDM601)</name>
    <name type="common">Mycobacterium sinense</name>
    <dbReference type="NCBI Taxonomy" id="875328"/>
    <lineage>
        <taxon>Bacteria</taxon>
        <taxon>Bacillati</taxon>
        <taxon>Actinomycetota</taxon>
        <taxon>Actinomycetes</taxon>
        <taxon>Mycobacteriales</taxon>
        <taxon>Mycobacteriaceae</taxon>
        <taxon>Mycolicibacter</taxon>
    </lineage>
</organism>